<dbReference type="FunFam" id="3.40.50.300:FF:000860">
    <property type="entry name" value="DExH-box ATP-dependent RNA helicase DExH6"/>
    <property type="match status" value="1"/>
</dbReference>
<protein>
    <recommendedName>
        <fullName evidence="16">RNA helicase</fullName>
    </recommendedName>
</protein>
<dbReference type="InterPro" id="IPR001374">
    <property type="entry name" value="R3H_dom"/>
</dbReference>
<dbReference type="SMART" id="SM00847">
    <property type="entry name" value="HA2"/>
    <property type="match status" value="1"/>
</dbReference>
<dbReference type="FunFam" id="1.20.120.1080:FF:000011">
    <property type="entry name" value="DExH-box ATP-dependent RNA helicase DExH6"/>
    <property type="match status" value="1"/>
</dbReference>
<feature type="compositionally biased region" description="Basic and acidic residues" evidence="10">
    <location>
        <begin position="118"/>
        <end position="148"/>
    </location>
</feature>
<dbReference type="Pfam" id="PF00270">
    <property type="entry name" value="DEAD"/>
    <property type="match status" value="1"/>
</dbReference>
<feature type="compositionally biased region" description="Polar residues" evidence="10">
    <location>
        <begin position="1765"/>
        <end position="1776"/>
    </location>
</feature>
<feature type="domain" description="R3H" evidence="11">
    <location>
        <begin position="19"/>
        <end position="82"/>
    </location>
</feature>
<evidence type="ECO:0000256" key="10">
    <source>
        <dbReference type="SAM" id="MobiDB-lite"/>
    </source>
</evidence>
<dbReference type="Pfam" id="PF21010">
    <property type="entry name" value="HA2_C"/>
    <property type="match status" value="1"/>
</dbReference>
<dbReference type="PROSITE" id="PS51194">
    <property type="entry name" value="HELICASE_CTER"/>
    <property type="match status" value="2"/>
</dbReference>
<keyword evidence="15" id="KW-1185">Reference proteome</keyword>
<evidence type="ECO:0000256" key="8">
    <source>
        <dbReference type="ARBA" id="ARBA00047984"/>
    </source>
</evidence>
<dbReference type="Proteomes" id="UP000886885">
    <property type="component" value="Chromosome 5A"/>
</dbReference>
<dbReference type="GO" id="GO:0005634">
    <property type="term" value="C:nucleus"/>
    <property type="evidence" value="ECO:0007669"/>
    <property type="project" value="UniProtKB-SubCell"/>
</dbReference>
<feature type="domain" description="Helicase ATP-binding" evidence="12">
    <location>
        <begin position="795"/>
        <end position="952"/>
    </location>
</feature>
<dbReference type="CDD" id="cd18791">
    <property type="entry name" value="SF2_C_RHA"/>
    <property type="match status" value="2"/>
</dbReference>
<dbReference type="GO" id="GO:0003677">
    <property type="term" value="F:DNA binding"/>
    <property type="evidence" value="ECO:0007669"/>
    <property type="project" value="UniProtKB-ARBA"/>
</dbReference>
<feature type="compositionally biased region" description="Acidic residues" evidence="10">
    <location>
        <begin position="1574"/>
        <end position="1599"/>
    </location>
</feature>
<evidence type="ECO:0000256" key="2">
    <source>
        <dbReference type="ARBA" id="ARBA00022741"/>
    </source>
</evidence>
<dbReference type="InterPro" id="IPR002110">
    <property type="entry name" value="Ankyrin_rpt"/>
</dbReference>
<dbReference type="SMART" id="SM00248">
    <property type="entry name" value="ANK"/>
    <property type="match status" value="3"/>
</dbReference>
<evidence type="ECO:0000256" key="4">
    <source>
        <dbReference type="ARBA" id="ARBA00022806"/>
    </source>
</evidence>
<gene>
    <name evidence="14" type="ORF">POTOM_019814</name>
</gene>
<keyword evidence="6" id="KW-0694">RNA-binding</keyword>
<dbReference type="InterPro" id="IPR011545">
    <property type="entry name" value="DEAD/DEAH_box_helicase_dom"/>
</dbReference>
<dbReference type="FunFam" id="3.30.1370.50:FF:000002">
    <property type="entry name" value="Immunoglobulin mu DNA-binding protein 2"/>
    <property type="match status" value="1"/>
</dbReference>
<evidence type="ECO:0000256" key="5">
    <source>
        <dbReference type="ARBA" id="ARBA00022840"/>
    </source>
</evidence>
<evidence type="ECO:0000256" key="6">
    <source>
        <dbReference type="ARBA" id="ARBA00022884"/>
    </source>
</evidence>
<dbReference type="InterPro" id="IPR001650">
    <property type="entry name" value="Helicase_C-like"/>
</dbReference>
<organism evidence="14 15">
    <name type="scientific">Populus tomentosa</name>
    <name type="common">Chinese white poplar</name>
    <dbReference type="NCBI Taxonomy" id="118781"/>
    <lineage>
        <taxon>Eukaryota</taxon>
        <taxon>Viridiplantae</taxon>
        <taxon>Streptophyta</taxon>
        <taxon>Embryophyta</taxon>
        <taxon>Tracheophyta</taxon>
        <taxon>Spermatophyta</taxon>
        <taxon>Magnoliopsida</taxon>
        <taxon>eudicotyledons</taxon>
        <taxon>Gunneridae</taxon>
        <taxon>Pentapetalae</taxon>
        <taxon>rosids</taxon>
        <taxon>fabids</taxon>
        <taxon>Malpighiales</taxon>
        <taxon>Salicaceae</taxon>
        <taxon>Saliceae</taxon>
        <taxon>Populus</taxon>
    </lineage>
</organism>
<evidence type="ECO:0000259" key="13">
    <source>
        <dbReference type="PROSITE" id="PS51194"/>
    </source>
</evidence>
<dbReference type="EMBL" id="JAAWWB010000009">
    <property type="protein sequence ID" value="KAG6776308.1"/>
    <property type="molecule type" value="Genomic_DNA"/>
</dbReference>
<comment type="catalytic activity">
    <reaction evidence="8">
        <text>ATP + H2O = ADP + phosphate + H(+)</text>
        <dbReference type="Rhea" id="RHEA:13065"/>
        <dbReference type="ChEBI" id="CHEBI:15377"/>
        <dbReference type="ChEBI" id="CHEBI:15378"/>
        <dbReference type="ChEBI" id="CHEBI:30616"/>
        <dbReference type="ChEBI" id="CHEBI:43474"/>
        <dbReference type="ChEBI" id="CHEBI:456216"/>
        <dbReference type="EC" id="3.6.4.13"/>
    </reaction>
</comment>
<dbReference type="InterPro" id="IPR007502">
    <property type="entry name" value="Helicase-assoc_dom"/>
</dbReference>
<dbReference type="PANTHER" id="PTHR18934:SF213">
    <property type="entry name" value="3'-5' RNA HELICASE YTHDC2"/>
    <property type="match status" value="1"/>
</dbReference>
<dbReference type="GO" id="GO:0005524">
    <property type="term" value="F:ATP binding"/>
    <property type="evidence" value="ECO:0007669"/>
    <property type="project" value="UniProtKB-KW"/>
</dbReference>
<dbReference type="PROSITE" id="PS50088">
    <property type="entry name" value="ANK_REPEAT"/>
    <property type="match status" value="2"/>
</dbReference>
<keyword evidence="2" id="KW-0547">Nucleotide-binding</keyword>
<dbReference type="GO" id="GO:0016787">
    <property type="term" value="F:hydrolase activity"/>
    <property type="evidence" value="ECO:0007669"/>
    <property type="project" value="UniProtKB-KW"/>
</dbReference>
<evidence type="ECO:0000256" key="1">
    <source>
        <dbReference type="ARBA" id="ARBA00004123"/>
    </source>
</evidence>
<evidence type="ECO:0000259" key="11">
    <source>
        <dbReference type="PROSITE" id="PS51061"/>
    </source>
</evidence>
<dbReference type="CDD" id="cd06007">
    <property type="entry name" value="R3H_DEXH_helicase"/>
    <property type="match status" value="1"/>
</dbReference>
<dbReference type="SMART" id="SM00490">
    <property type="entry name" value="HELICc"/>
    <property type="match status" value="2"/>
</dbReference>
<name>A0A8X7ZSL1_POPTO</name>
<comment type="caution">
    <text evidence="14">The sequence shown here is derived from an EMBL/GenBank/DDBJ whole genome shotgun (WGS) entry which is preliminary data.</text>
</comment>
<evidence type="ECO:0000256" key="7">
    <source>
        <dbReference type="ARBA" id="ARBA00023242"/>
    </source>
</evidence>
<dbReference type="GO" id="GO:0003723">
    <property type="term" value="F:RNA binding"/>
    <property type="evidence" value="ECO:0007669"/>
    <property type="project" value="UniProtKB-KW"/>
</dbReference>
<feature type="domain" description="Helicase ATP-binding" evidence="12">
    <location>
        <begin position="191"/>
        <end position="414"/>
    </location>
</feature>
<dbReference type="PROSITE" id="PS51061">
    <property type="entry name" value="R3H"/>
    <property type="match status" value="1"/>
</dbReference>
<feature type="region of interest" description="Disordered" evidence="10">
    <location>
        <begin position="117"/>
        <end position="148"/>
    </location>
</feature>
<dbReference type="SMART" id="SM00487">
    <property type="entry name" value="DEXDc"/>
    <property type="match status" value="2"/>
</dbReference>
<dbReference type="PROSITE" id="PS51192">
    <property type="entry name" value="HELICASE_ATP_BIND_1"/>
    <property type="match status" value="2"/>
</dbReference>
<evidence type="ECO:0000256" key="9">
    <source>
        <dbReference type="PROSITE-ProRule" id="PRU00023"/>
    </source>
</evidence>
<keyword evidence="4" id="KW-0347">Helicase</keyword>
<feature type="region of interest" description="Disordered" evidence="10">
    <location>
        <begin position="1735"/>
        <end position="1800"/>
    </location>
</feature>
<reference evidence="14" key="1">
    <citation type="journal article" date="2020" name="bioRxiv">
        <title>Hybrid origin of Populus tomentosa Carr. identified through genome sequencing and phylogenomic analysis.</title>
        <authorList>
            <person name="An X."/>
            <person name="Gao K."/>
            <person name="Chen Z."/>
            <person name="Li J."/>
            <person name="Yang X."/>
            <person name="Yang X."/>
            <person name="Zhou J."/>
            <person name="Guo T."/>
            <person name="Zhao T."/>
            <person name="Huang S."/>
            <person name="Miao D."/>
            <person name="Khan W.U."/>
            <person name="Rao P."/>
            <person name="Ye M."/>
            <person name="Lei B."/>
            <person name="Liao W."/>
            <person name="Wang J."/>
            <person name="Ji L."/>
            <person name="Li Y."/>
            <person name="Guo B."/>
            <person name="Mustafa N.S."/>
            <person name="Li S."/>
            <person name="Yun Q."/>
            <person name="Keller S.R."/>
            <person name="Mao J."/>
            <person name="Zhang R."/>
            <person name="Strauss S.H."/>
        </authorList>
    </citation>
    <scope>NUCLEOTIDE SEQUENCE</scope>
    <source>
        <strain evidence="14">GM15</strain>
        <tissue evidence="14">Leaf</tissue>
    </source>
</reference>
<evidence type="ECO:0000313" key="14">
    <source>
        <dbReference type="EMBL" id="KAG6776308.1"/>
    </source>
</evidence>
<evidence type="ECO:0000256" key="3">
    <source>
        <dbReference type="ARBA" id="ARBA00022801"/>
    </source>
</evidence>
<keyword evidence="5" id="KW-0067">ATP-binding</keyword>
<evidence type="ECO:0000313" key="15">
    <source>
        <dbReference type="Proteomes" id="UP000886885"/>
    </source>
</evidence>
<keyword evidence="3" id="KW-0378">Hydrolase</keyword>
<dbReference type="CDD" id="cd17917">
    <property type="entry name" value="DEXHc_RHA-like"/>
    <property type="match status" value="2"/>
</dbReference>
<sequence>MGKKNQKKAAQQQNPRVAEATLIRISKILESFRAAPDQVYTFEANLSNYDRAVVHEVCKKMGMKSKSSGRGGQRRVSVYKNTKKLDDVKGKENLAHLTFSGESKIVLGELFSNYPPEEGGRGAELEGKHSGTAGKTREKKDDIFSKPSRKKAEIAKKVESFASRIEKDAKLKQIVEGRSKLPIASFMDVITSTIESHQVVLISGETGCGKTTQVTNSLPCLLYGTSNMACRNCVSEVAFLAFYCCHSEHDMQLCFLWVPQYLLDHMWGKGEACKIVCTQPRRISAISVAERISYERGENVGDSVGYKIRLESKGGKHSSIVFCTNGVLLRILVSKGITGSQDEANTVAKENVSDLTHIIVDEIHERDRFSDFMLAIIRDILPSHSHLRLILMSATLDAERFSQYFGGCPIIRVPGFTYPVKAFHLEDVLSILNSRDDNHLDSAMPNVLDEGHELTEEDKAALDEAINLAWSNDEFDSLLDLVSSEGTPKVYDYQHSASGLTPLMVFAGKGRVGDVCMLLSLGANCNLQSKCGLTALKWAEQENQEEAAEVFKRPPQGCRKIILSTNISESAITIDDVVYVIDSGRMKEKSYDPYNNVSTLQSSWVSKASAKQREGRAGRYFQVPEIKRMPIEELCLQVKLLDPYCKIEDFLQKTLDPPVPETIRNAVAVLLDIGALSVDEKLTELGEKIALTLACASDYRDPFTLPMLPNEKKRAAAAKFELASLYGGHSDQLAVLAALSAGTMRRIGEGEGSVRIQIAFLSSLKNNTQQTAPRYHNARSPNQRPPLQGSSSAGTVPQYLLDHMWGKGEACKIVCTQPRRISAISVAERISYERGENVGDSVGYKIRLESKGGKHSSIVFCTNGVLLRILVSKGITGSQDEANTVAKENVSDLTHIIVDEIHERDRFSDFMLAIIRDILPSHSHLRLILMSATLDAERFSQYFGGCPIIRVPGFTYPVKAFHLEDVLSILNSRDDNHLDSAMPNVLDEGHELTEEDKAALDEAINLAWSNDEFDSLLDLVSSEGTPKVYDYQHSASGLTPLMVFAGKGRVGDVCMLLSLGANCNLQSKCGLTALKWAEQENQEEAAEVIRKHAQNALAGSLEQQQLLDKYMATINPELVDVVLIEQLLKKICVGSKDGAILVFLPGWDDINRTRERLLANPFFKDCSKFIIISLHSMVPSVEQKKVFKRPPQGCRKIILSTNISESAITIDDVVYVIDSGRMKEKSYDPYNNVSTLQSSWVSKASAKQREGRAGRCQPGICYHLYSKLRESSLPDFQVPEIKRMPIEELCLQVKLLDPYCKIEDFLQKTLDPPVPETIRNAVAVLLDIGALSVDEKLTELGEKIGCLPVHPLTSKMIFFAILMNCLDPALTLACASDYRDPFTLPMLPNEKKRAAAAKFELASLYGGHSDQLAVLAAFECWNNAKNRGQEASFCSQYFISSSTMNMLQAMRKQLQRELIRKGFIPENVSSCNTNAHVPGIVHAVLVAGLYPMVGRFLPPKNGKRVVETTSGAKVRLHPQSLNFKLSFWKSNDYPLVIYDEITRGDGGMHIRNCTVIGPLPLLLLATEIVVAPAENDDEDDEDDDDDYDSADGAESDEDGMEIHGKLGTQQGERIMSSPDNSVMVVVDRWLYFGATALDVAQIYCLREQLSAAILFKVRDSVSFSFLSFLSVTHPHKELPPALGAYTYATACILSNDGLSGISLPGESVESLTSMVHATEIDESCSGRRGISQNPNSFLSSLKNNTQQTAPRYHNARSPNQRPPLQGSSSAGHSMQGPSGPRGDSFKRQRGNATRQHVRYL</sequence>
<feature type="region of interest" description="Disordered" evidence="10">
    <location>
        <begin position="1573"/>
        <end position="1601"/>
    </location>
</feature>
<feature type="repeat" description="ANK" evidence="9">
    <location>
        <begin position="498"/>
        <end position="530"/>
    </location>
</feature>
<accession>A0A8X7ZSL1</accession>
<dbReference type="GO" id="GO:0003724">
    <property type="term" value="F:RNA helicase activity"/>
    <property type="evidence" value="ECO:0007669"/>
    <property type="project" value="UniProtKB-EC"/>
</dbReference>
<dbReference type="OrthoDB" id="5600252at2759"/>
<feature type="domain" description="Helicase C-terminal" evidence="13">
    <location>
        <begin position="474"/>
        <end position="667"/>
    </location>
</feature>
<dbReference type="InterPro" id="IPR011709">
    <property type="entry name" value="DEAD-box_helicase_OB_fold"/>
</dbReference>
<feature type="region of interest" description="Disordered" evidence="10">
    <location>
        <begin position="770"/>
        <end position="793"/>
    </location>
</feature>
<comment type="subcellular location">
    <subcellularLocation>
        <location evidence="1">Nucleus</location>
    </subcellularLocation>
</comment>
<dbReference type="PANTHER" id="PTHR18934">
    <property type="entry name" value="ATP-DEPENDENT RNA HELICASE"/>
    <property type="match status" value="1"/>
</dbReference>
<keyword evidence="7" id="KW-0539">Nucleus</keyword>
<proteinExistence type="predicted"/>
<dbReference type="SMART" id="SM00393">
    <property type="entry name" value="R3H"/>
    <property type="match status" value="1"/>
</dbReference>
<feature type="repeat" description="ANK" evidence="9">
    <location>
        <begin position="1036"/>
        <end position="1068"/>
    </location>
</feature>
<dbReference type="InterPro" id="IPR034083">
    <property type="entry name" value="R3H_DEXH_helicase"/>
</dbReference>
<feature type="compositionally biased region" description="Polar residues" evidence="10">
    <location>
        <begin position="1735"/>
        <end position="1749"/>
    </location>
</feature>
<evidence type="ECO:0000259" key="12">
    <source>
        <dbReference type="PROSITE" id="PS51192"/>
    </source>
</evidence>
<dbReference type="Pfam" id="PF00271">
    <property type="entry name" value="Helicase_C"/>
    <property type="match status" value="2"/>
</dbReference>
<keyword evidence="9" id="KW-0040">ANK repeat</keyword>
<dbReference type="InterPro" id="IPR014001">
    <property type="entry name" value="Helicase_ATP-bd"/>
</dbReference>
<dbReference type="Pfam" id="PF01424">
    <property type="entry name" value="R3H"/>
    <property type="match status" value="1"/>
</dbReference>
<feature type="domain" description="Helicase C-terminal" evidence="13">
    <location>
        <begin position="1123"/>
        <end position="1297"/>
    </location>
</feature>
<evidence type="ECO:0008006" key="16">
    <source>
        <dbReference type="Google" id="ProtNLM"/>
    </source>
</evidence>
<dbReference type="Pfam" id="PF07717">
    <property type="entry name" value="OB_NTP_bind"/>
    <property type="match status" value="1"/>
</dbReference>